<evidence type="ECO:0000313" key="2">
    <source>
        <dbReference type="Proteomes" id="UP000232196"/>
    </source>
</evidence>
<sequence length="98" mass="11630">MELKRICILLLCVVFSGCYSRTIFFFQNLRMRPLPPQVEQSLYKQNEKGCGEKIRTILQRIPEKNPTATHIRDLEIFQYDQGMSDTCYRLYYGLEISQ</sequence>
<proteinExistence type="predicted"/>
<dbReference type="AlphaFoldDB" id="A0A2M9XAC4"/>
<dbReference type="OrthoDB" id="330738at2"/>
<reference evidence="1 2" key="1">
    <citation type="submission" date="2017-07" db="EMBL/GenBank/DDBJ databases">
        <title>Leptospira spp. isolated from tropical soils.</title>
        <authorList>
            <person name="Thibeaux R."/>
            <person name="Iraola G."/>
            <person name="Ferres I."/>
            <person name="Bierque E."/>
            <person name="Girault D."/>
            <person name="Soupe-Gilbert M.-E."/>
            <person name="Picardeau M."/>
            <person name="Goarant C."/>
        </authorList>
    </citation>
    <scope>NUCLEOTIDE SEQUENCE [LARGE SCALE GENOMIC DNA]</scope>
    <source>
        <strain evidence="1 2">MCA1-C-A1</strain>
    </source>
</reference>
<dbReference type="PROSITE" id="PS51257">
    <property type="entry name" value="PROKAR_LIPOPROTEIN"/>
    <property type="match status" value="1"/>
</dbReference>
<gene>
    <name evidence="1" type="ORF">CH357_16175</name>
</gene>
<evidence type="ECO:0008006" key="3">
    <source>
        <dbReference type="Google" id="ProtNLM"/>
    </source>
</evidence>
<dbReference type="Proteomes" id="UP000232196">
    <property type="component" value="Unassembled WGS sequence"/>
</dbReference>
<keyword evidence="2" id="KW-1185">Reference proteome</keyword>
<dbReference type="EMBL" id="NPDN01000008">
    <property type="protein sequence ID" value="PJZ24594.1"/>
    <property type="molecule type" value="Genomic_DNA"/>
</dbReference>
<comment type="caution">
    <text evidence="1">The sequence shown here is derived from an EMBL/GenBank/DDBJ whole genome shotgun (WGS) entry which is preliminary data.</text>
</comment>
<organism evidence="1 2">
    <name type="scientific">Leptospira hartskeerlii</name>
    <dbReference type="NCBI Taxonomy" id="2023177"/>
    <lineage>
        <taxon>Bacteria</taxon>
        <taxon>Pseudomonadati</taxon>
        <taxon>Spirochaetota</taxon>
        <taxon>Spirochaetia</taxon>
        <taxon>Leptospirales</taxon>
        <taxon>Leptospiraceae</taxon>
        <taxon>Leptospira</taxon>
    </lineage>
</organism>
<accession>A0A2M9XAC4</accession>
<protein>
    <recommendedName>
        <fullName evidence="3">Lipoprotein</fullName>
    </recommendedName>
</protein>
<evidence type="ECO:0000313" key="1">
    <source>
        <dbReference type="EMBL" id="PJZ24594.1"/>
    </source>
</evidence>
<name>A0A2M9XAC4_9LEPT</name>